<keyword evidence="3" id="KW-1185">Reference proteome</keyword>
<sequence>MGLTTGIQPTWSIAADQVDITATIAARFISLTLTDAMGFESDMLEITLSDNDPSAPIAIPPTGAELLLSLGYDGANAPMGMFVCDEVELAGWPGEMVIRARAATYDKSKGGKSDLQTQKTRSWPKETRLGDMVAKIAKEHGMEPAVSASLKAIPLPHTDQADESDINLLVRLAKKYDAVVKPSGGKLVMAKRGESKSVGGEALAPVVLVPTDCTAFRMVMAKRETAGMVVSYWHAVKEAKRNEVKVGKGEPVRRLKQYYPNEEMALAAARAELSKRQRGEQTVALTVTGSPMIAAECPLTLAGFRPGVDGEWLINRVTHRLDASGGYVCDLEGEKPNQDEQPQVEIESK</sequence>
<proteinExistence type="predicted"/>
<organism evidence="2 3">
    <name type="scientific">Pseudomonas phage PPpW-3</name>
    <dbReference type="NCBI Taxonomy" id="1279082"/>
    <lineage>
        <taxon>Viruses</taxon>
        <taxon>Duplodnaviria</taxon>
        <taxon>Heunggongvirae</taxon>
        <taxon>Uroviricota</taxon>
        <taxon>Caudoviricetes</taxon>
        <taxon>Hiroshimavirus</taxon>
        <taxon>Hiroshimavirus PPpW3</taxon>
    </lineage>
</organism>
<reference evidence="2 3" key="1">
    <citation type="journal article" date="2015" name="J Appl Environ Microbiol">
        <title>Complete Genome Sequence Analysis of Two Pseudomonas plecoglossicida Phages, Potential Therapeutic Agents.</title>
        <authorList>
            <person name="Kawato Y."/>
            <person name="Yasuike M."/>
            <person name="Nakamura Y."/>
            <person name="Shigenobu Y."/>
            <person name="Fujiwara A."/>
            <person name="Sano M."/>
            <person name="Nakai T."/>
        </authorList>
    </citation>
    <scope>NUCLEOTIDE SEQUENCE [LARGE SCALE GENOMIC DNA]</scope>
</reference>
<feature type="region of interest" description="Disordered" evidence="1">
    <location>
        <begin position="330"/>
        <end position="349"/>
    </location>
</feature>
<dbReference type="Pfam" id="PF05954">
    <property type="entry name" value="Phage_GPD"/>
    <property type="match status" value="1"/>
</dbReference>
<dbReference type="GeneID" id="17825067"/>
<evidence type="ECO:0000256" key="1">
    <source>
        <dbReference type="SAM" id="MobiDB-lite"/>
    </source>
</evidence>
<dbReference type="OrthoDB" id="3609at10239"/>
<evidence type="ECO:0000313" key="3">
    <source>
        <dbReference type="Proteomes" id="UP000201835"/>
    </source>
</evidence>
<dbReference type="SUPFAM" id="SSF69279">
    <property type="entry name" value="Phage tail proteins"/>
    <property type="match status" value="1"/>
</dbReference>
<dbReference type="EMBL" id="AB775548">
    <property type="protein sequence ID" value="BAO20624.1"/>
    <property type="molecule type" value="Genomic_DNA"/>
</dbReference>
<evidence type="ECO:0000313" key="2">
    <source>
        <dbReference type="EMBL" id="BAO20624.1"/>
    </source>
</evidence>
<accession>V5YTN9</accession>
<dbReference type="KEGG" id="vg:17825067"/>
<name>V5YTN9_9CAUD</name>
<dbReference type="Proteomes" id="UP000201835">
    <property type="component" value="Segment"/>
</dbReference>
<protein>
    <submittedName>
        <fullName evidence="2">Putative transcriptional regulator</fullName>
    </submittedName>
</protein>
<dbReference type="RefSeq" id="YP_008873200.1">
    <property type="nucleotide sequence ID" value="NC_023006.1"/>
</dbReference>